<dbReference type="EMBL" id="SRLD01000031">
    <property type="protein sequence ID" value="TGE14710.1"/>
    <property type="molecule type" value="Genomic_DNA"/>
</dbReference>
<proteinExistence type="predicted"/>
<sequence length="333" mass="36155">MYEPGGVTIVDFDLDYFHRAAQRMAGLSSQIPLPSSVLRQWWSIPRTGPGMLVVGPQASPRERNLLSHGALHTTCRLCLAPFRPPHCLKPGWKLLLHIVALHSDFFNNHFLPSKYMINATRKLTLFLAALLTATAAMAQTTYQSVGIIGSATAKGWLESTPMTLTDSNNKHQWSITLSLTQNEVKFRADNAWIVNWGSTAFPAGVGTRDGSNVVVATSGMYTVQFNDITGAYQFTKQTTTATQAAAELTLLKLTVAPNPARTVVRVAYELPAAATATITVQNLLGQTVRQLAPIRQGAGSQEQPVSLQGLAPGIYLVQLHTGTHVQTARLLVE</sequence>
<protein>
    <submittedName>
        <fullName evidence="2">T9SS type A sorting domain-containing protein</fullName>
    </submittedName>
</protein>
<dbReference type="AlphaFoldDB" id="A0A4Z0PI44"/>
<evidence type="ECO:0000313" key="3">
    <source>
        <dbReference type="Proteomes" id="UP000297739"/>
    </source>
</evidence>
<evidence type="ECO:0000313" key="2">
    <source>
        <dbReference type="EMBL" id="TGE14710.1"/>
    </source>
</evidence>
<dbReference type="Gene3D" id="2.60.40.3620">
    <property type="match status" value="1"/>
</dbReference>
<dbReference type="GO" id="GO:0019867">
    <property type="term" value="C:outer membrane"/>
    <property type="evidence" value="ECO:0007669"/>
    <property type="project" value="InterPro"/>
</dbReference>
<name>A0A4Z0PI44_9BACT</name>
<dbReference type="InterPro" id="IPR026444">
    <property type="entry name" value="Secre_tail"/>
</dbReference>
<keyword evidence="3" id="KW-1185">Reference proteome</keyword>
<feature type="domain" description="Secretion system C-terminal sorting" evidence="1">
    <location>
        <begin position="257"/>
        <end position="331"/>
    </location>
</feature>
<dbReference type="CDD" id="cd12956">
    <property type="entry name" value="CBM_SusE-F_like"/>
    <property type="match status" value="1"/>
</dbReference>
<evidence type="ECO:0000259" key="1">
    <source>
        <dbReference type="Pfam" id="PF18962"/>
    </source>
</evidence>
<dbReference type="Proteomes" id="UP000297739">
    <property type="component" value="Unassembled WGS sequence"/>
</dbReference>
<comment type="caution">
    <text evidence="2">The sequence shown here is derived from an EMBL/GenBank/DDBJ whole genome shotgun (WGS) entry which is preliminary data.</text>
</comment>
<dbReference type="Pfam" id="PF18962">
    <property type="entry name" value="Por_Secre_tail"/>
    <property type="match status" value="1"/>
</dbReference>
<dbReference type="OrthoDB" id="975117at2"/>
<dbReference type="NCBIfam" id="TIGR04183">
    <property type="entry name" value="Por_Secre_tail"/>
    <property type="match status" value="1"/>
</dbReference>
<accession>A0A4Z0PI44</accession>
<organism evidence="2 3">
    <name type="scientific">Hymenobacter elongatus</name>
    <dbReference type="NCBI Taxonomy" id="877208"/>
    <lineage>
        <taxon>Bacteria</taxon>
        <taxon>Pseudomonadati</taxon>
        <taxon>Bacteroidota</taxon>
        <taxon>Cytophagia</taxon>
        <taxon>Cytophagales</taxon>
        <taxon>Hymenobacteraceae</taxon>
        <taxon>Hymenobacter</taxon>
    </lineage>
</organism>
<dbReference type="GO" id="GO:2001070">
    <property type="term" value="F:starch binding"/>
    <property type="evidence" value="ECO:0007669"/>
    <property type="project" value="InterPro"/>
</dbReference>
<reference evidence="2 3" key="1">
    <citation type="submission" date="2019-04" db="EMBL/GenBank/DDBJ databases">
        <authorList>
            <person name="Feng G."/>
            <person name="Zhang J."/>
            <person name="Zhu H."/>
        </authorList>
    </citation>
    <scope>NUCLEOTIDE SEQUENCE [LARGE SCALE GENOMIC DNA]</scope>
    <source>
        <strain evidence="2 3">JCM 17223</strain>
    </source>
</reference>
<gene>
    <name evidence="2" type="ORF">E5J99_15120</name>
</gene>